<proteinExistence type="predicted"/>
<reference evidence="1 2" key="1">
    <citation type="submission" date="2015-01" db="EMBL/GenBank/DDBJ databases">
        <title>Evolution of Trichinella species and genotypes.</title>
        <authorList>
            <person name="Korhonen P.K."/>
            <person name="Edoardo P."/>
            <person name="Giuseppe L.R."/>
            <person name="Gasser R.B."/>
        </authorList>
    </citation>
    <scope>NUCLEOTIDE SEQUENCE [LARGE SCALE GENOMIC DNA]</scope>
    <source>
        <strain evidence="1">ISS470</strain>
    </source>
</reference>
<sequence length="120" mass="13549">TDSRVENSYKPCQVWIITAVQSPPQQSGSDCFHHLLTNFLHISLFMHRGPFIDRLQSREFLQALSSLDNHCCSESSTAVRAGLPPSSSHKFLAYICVHTQRTIYRPTPESRIFTSLVKSG</sequence>
<dbReference type="AlphaFoldDB" id="A0A0V1E0J6"/>
<keyword evidence="2" id="KW-1185">Reference proteome</keyword>
<feature type="non-terminal residue" evidence="1">
    <location>
        <position position="1"/>
    </location>
</feature>
<accession>A0A0V1E0J6</accession>
<dbReference type="Proteomes" id="UP000054995">
    <property type="component" value="Unassembled WGS sequence"/>
</dbReference>
<comment type="caution">
    <text evidence="1">The sequence shown here is derived from an EMBL/GenBank/DDBJ whole genome shotgun (WGS) entry which is preliminary data.</text>
</comment>
<protein>
    <submittedName>
        <fullName evidence="1">Uncharacterized protein</fullName>
    </submittedName>
</protein>
<evidence type="ECO:0000313" key="1">
    <source>
        <dbReference type="EMBL" id="KRY67242.1"/>
    </source>
</evidence>
<gene>
    <name evidence="1" type="ORF">T4D_57</name>
</gene>
<dbReference type="EMBL" id="JYDT01001220">
    <property type="protein sequence ID" value="KRY67242.1"/>
    <property type="molecule type" value="Genomic_DNA"/>
</dbReference>
<evidence type="ECO:0000313" key="2">
    <source>
        <dbReference type="Proteomes" id="UP000054995"/>
    </source>
</evidence>
<organism evidence="1 2">
    <name type="scientific">Trichinella pseudospiralis</name>
    <name type="common">Parasitic roundworm</name>
    <dbReference type="NCBI Taxonomy" id="6337"/>
    <lineage>
        <taxon>Eukaryota</taxon>
        <taxon>Metazoa</taxon>
        <taxon>Ecdysozoa</taxon>
        <taxon>Nematoda</taxon>
        <taxon>Enoplea</taxon>
        <taxon>Dorylaimia</taxon>
        <taxon>Trichinellida</taxon>
        <taxon>Trichinellidae</taxon>
        <taxon>Trichinella</taxon>
    </lineage>
</organism>
<name>A0A0V1E0J6_TRIPS</name>